<dbReference type="Pfam" id="PF13359">
    <property type="entry name" value="DDE_Tnp_4"/>
    <property type="match status" value="1"/>
</dbReference>
<evidence type="ECO:0000256" key="1">
    <source>
        <dbReference type="ARBA" id="ARBA00001968"/>
    </source>
</evidence>
<proteinExistence type="predicted"/>
<evidence type="ECO:0000313" key="4">
    <source>
        <dbReference type="EMBL" id="CAH1982721.1"/>
    </source>
</evidence>
<dbReference type="InterPro" id="IPR027806">
    <property type="entry name" value="HARBI1_dom"/>
</dbReference>
<evidence type="ECO:0000256" key="2">
    <source>
        <dbReference type="ARBA" id="ARBA00022723"/>
    </source>
</evidence>
<dbReference type="OrthoDB" id="6781410at2759"/>
<sequence>MYVNIITISIKPNLAFSWRGLFTTGTCQRNLSLTTWQRRNSLQHNTMVDEDRGFENKGKSQQFCDNDTRLDFHSENFDPVLALRVSGVSVPVTAAPKYDNLGKYKTAVDREAKGEPAAPKKKDPVSTGEFQRRWLPHQYSINCRRMASNFQDFLRTMAISTLCGLHGWETYYNNNTGSEYYNYKSNFSIVLFAVVDAAYNFIFVDIGSQGRISDGGVFKHTSLHRKITEGRLNFPMDKLLPEIGNVFHMFS</sequence>
<keyword evidence="5" id="KW-1185">Reference proteome</keyword>
<dbReference type="PANTHER" id="PTHR21415">
    <property type="entry name" value="U7 SNRNA-ASSOCIATED SM-LIKE PROTEIN LSM11"/>
    <property type="match status" value="1"/>
</dbReference>
<protein>
    <recommendedName>
        <fullName evidence="3">DDE Tnp4 domain-containing protein</fullName>
    </recommendedName>
</protein>
<dbReference type="GO" id="GO:0046872">
    <property type="term" value="F:metal ion binding"/>
    <property type="evidence" value="ECO:0007669"/>
    <property type="project" value="UniProtKB-KW"/>
</dbReference>
<feature type="domain" description="DDE Tnp4" evidence="3">
    <location>
        <begin position="175"/>
        <end position="229"/>
    </location>
</feature>
<name>A0A9P0KW80_ACAOB</name>
<dbReference type="InterPro" id="IPR039267">
    <property type="entry name" value="Lsm11"/>
</dbReference>
<reference evidence="4" key="1">
    <citation type="submission" date="2022-03" db="EMBL/GenBank/DDBJ databases">
        <authorList>
            <person name="Sayadi A."/>
        </authorList>
    </citation>
    <scope>NUCLEOTIDE SEQUENCE</scope>
</reference>
<accession>A0A9P0KW80</accession>
<dbReference type="Proteomes" id="UP001152888">
    <property type="component" value="Unassembled WGS sequence"/>
</dbReference>
<comment type="cofactor">
    <cofactor evidence="1">
        <name>a divalent metal cation</name>
        <dbReference type="ChEBI" id="CHEBI:60240"/>
    </cofactor>
</comment>
<dbReference type="GO" id="GO:0006398">
    <property type="term" value="P:mRNA 3'-end processing by stem-loop binding and cleavage"/>
    <property type="evidence" value="ECO:0007669"/>
    <property type="project" value="TreeGrafter"/>
</dbReference>
<organism evidence="4 5">
    <name type="scientific">Acanthoscelides obtectus</name>
    <name type="common">Bean weevil</name>
    <name type="synonym">Bruchus obtectus</name>
    <dbReference type="NCBI Taxonomy" id="200917"/>
    <lineage>
        <taxon>Eukaryota</taxon>
        <taxon>Metazoa</taxon>
        <taxon>Ecdysozoa</taxon>
        <taxon>Arthropoda</taxon>
        <taxon>Hexapoda</taxon>
        <taxon>Insecta</taxon>
        <taxon>Pterygota</taxon>
        <taxon>Neoptera</taxon>
        <taxon>Endopterygota</taxon>
        <taxon>Coleoptera</taxon>
        <taxon>Polyphaga</taxon>
        <taxon>Cucujiformia</taxon>
        <taxon>Chrysomeloidea</taxon>
        <taxon>Chrysomelidae</taxon>
        <taxon>Bruchinae</taxon>
        <taxon>Bruchini</taxon>
        <taxon>Acanthoscelides</taxon>
    </lineage>
</organism>
<gene>
    <name evidence="4" type="ORF">ACAOBT_LOCUS15175</name>
</gene>
<evidence type="ECO:0000313" key="5">
    <source>
        <dbReference type="Proteomes" id="UP001152888"/>
    </source>
</evidence>
<comment type="caution">
    <text evidence="4">The sequence shown here is derived from an EMBL/GenBank/DDBJ whole genome shotgun (WGS) entry which is preliminary data.</text>
</comment>
<evidence type="ECO:0000259" key="3">
    <source>
        <dbReference type="Pfam" id="PF13359"/>
    </source>
</evidence>
<dbReference type="GO" id="GO:0071209">
    <property type="term" value="F:U7 snRNA binding"/>
    <property type="evidence" value="ECO:0007669"/>
    <property type="project" value="InterPro"/>
</dbReference>
<keyword evidence="2" id="KW-0479">Metal-binding</keyword>
<dbReference type="AlphaFoldDB" id="A0A9P0KW80"/>
<dbReference type="EMBL" id="CAKOFQ010006925">
    <property type="protein sequence ID" value="CAH1982721.1"/>
    <property type="molecule type" value="Genomic_DNA"/>
</dbReference>
<dbReference type="PANTHER" id="PTHR21415:SF1">
    <property type="entry name" value="U7 SNRNA-ASSOCIATED SM-LIKE PROTEIN LSM11"/>
    <property type="match status" value="1"/>
</dbReference>
<dbReference type="GO" id="GO:0005683">
    <property type="term" value="C:U7 snRNP"/>
    <property type="evidence" value="ECO:0007669"/>
    <property type="project" value="TreeGrafter"/>
</dbReference>